<keyword evidence="2" id="KW-1185">Reference proteome</keyword>
<name>A0A6P0CJU6_9RHOB</name>
<evidence type="ECO:0000313" key="1">
    <source>
        <dbReference type="EMBL" id="NEK24783.1"/>
    </source>
</evidence>
<accession>A0A6P0CJU6</accession>
<sequence>MAKILSFRNKDGGSTDQDFLTDENETLFFRTAEDGAVSLGDVPHTSLPTSLPDPKKDWANQELADLFRVRQLLGGAGVPVETLRGVTDEGDPWFVYCHLNGDVFIHMARIDGIYVLDSPNVHRPLRGRNFNELIADFTSDALPSYTTAGNEDGATERRVIKLERGGKIRLHPSAMLAALIWTLFLASEELVMLAPEEQALADDDLLDFTDVIAADLDHQVMEMETADLDSLGVPDAMKAIHEDTAHGASEAHMQMREVIAQQGLAMHQNAYAMGLSTIAIAMGFMSEAVLLDNQRKVLEGLKNIGFTQYAADADAGPELTEIAGESGDTLLEMLAEFLGLDLSLNTEIAEAPTGKSATALLDQDMQHLIDGAGEAALVAPKAIQTVVRKNGDDTDVSEAPVEVSNLDPGAQEALIVMAVAEQDAETLTMSDLLGDQHHMEEFQLGQTTIMASFDVTKSDAFSLSEYLFVSQRITDHREFDDRAQSFIDFIQAKETEVGIVTIGNEIIMIDRDAFQHNGAETYTFSWETNDGQIISMIGLRSEFQEFDLIA</sequence>
<protein>
    <submittedName>
        <fullName evidence="1">Uncharacterized protein</fullName>
    </submittedName>
</protein>
<dbReference type="RefSeq" id="WP_164355735.1">
    <property type="nucleotide sequence ID" value="NZ_JAABNT010000022.1"/>
</dbReference>
<proteinExistence type="predicted"/>
<reference evidence="1 2" key="1">
    <citation type="submission" date="2020-01" db="EMBL/GenBank/DDBJ databases">
        <title>Sulfitobacter sediminilitoris sp. nov., isolated from a tidal flat.</title>
        <authorList>
            <person name="Park S."/>
            <person name="Yoon J.-H."/>
        </authorList>
    </citation>
    <scope>NUCLEOTIDE SEQUENCE [LARGE SCALE GENOMIC DNA]</scope>
    <source>
        <strain evidence="1 2">JBTF-M27</strain>
    </source>
</reference>
<dbReference type="EMBL" id="JAABNT010000022">
    <property type="protein sequence ID" value="NEK24783.1"/>
    <property type="molecule type" value="Genomic_DNA"/>
</dbReference>
<evidence type="ECO:0000313" key="2">
    <source>
        <dbReference type="Proteomes" id="UP000468591"/>
    </source>
</evidence>
<dbReference type="Proteomes" id="UP000468591">
    <property type="component" value="Unassembled WGS sequence"/>
</dbReference>
<comment type="caution">
    <text evidence="1">The sequence shown here is derived from an EMBL/GenBank/DDBJ whole genome shotgun (WGS) entry which is preliminary data.</text>
</comment>
<dbReference type="AlphaFoldDB" id="A0A6P0CJU6"/>
<organism evidence="1 2">
    <name type="scientific">Sulfitobacter sediminilitoris</name>
    <dbReference type="NCBI Taxonomy" id="2698830"/>
    <lineage>
        <taxon>Bacteria</taxon>
        <taxon>Pseudomonadati</taxon>
        <taxon>Pseudomonadota</taxon>
        <taxon>Alphaproteobacteria</taxon>
        <taxon>Rhodobacterales</taxon>
        <taxon>Roseobacteraceae</taxon>
        <taxon>Sulfitobacter</taxon>
    </lineage>
</organism>
<gene>
    <name evidence="1" type="ORF">GV827_20630</name>
</gene>